<evidence type="ECO:0000313" key="1">
    <source>
        <dbReference type="EMBL" id="MBW4543148.1"/>
    </source>
</evidence>
<sequence length="73" mass="8186">MTTLAKWSVADYHRMIAAGILCDRRVELLVGDIVQMSPEGRLHASRIRKVANYLRSLLNDLALVSEAHPITLD</sequence>
<dbReference type="EMBL" id="JAHHIF010000002">
    <property type="protein sequence ID" value="MBW4543148.1"/>
    <property type="molecule type" value="Genomic_DNA"/>
</dbReference>
<comment type="caution">
    <text evidence="1">The sequence shown here is derived from an EMBL/GenBank/DDBJ whole genome shotgun (WGS) entry which is preliminary data.</text>
</comment>
<dbReference type="GO" id="GO:0004519">
    <property type="term" value="F:endonuclease activity"/>
    <property type="evidence" value="ECO:0007669"/>
    <property type="project" value="UniProtKB-KW"/>
</dbReference>
<dbReference type="Gene3D" id="3.90.1570.10">
    <property type="entry name" value="tt1808, chain A"/>
    <property type="match status" value="1"/>
</dbReference>
<reference evidence="1" key="2">
    <citation type="journal article" date="2022" name="Microbiol. Resour. Announc.">
        <title>Metagenome Sequencing to Explore Phylogenomics of Terrestrial Cyanobacteria.</title>
        <authorList>
            <person name="Ward R.D."/>
            <person name="Stajich J.E."/>
            <person name="Johansen J.R."/>
            <person name="Huntemann M."/>
            <person name="Clum A."/>
            <person name="Foster B."/>
            <person name="Foster B."/>
            <person name="Roux S."/>
            <person name="Palaniappan K."/>
            <person name="Varghese N."/>
            <person name="Mukherjee S."/>
            <person name="Reddy T.B.K."/>
            <person name="Daum C."/>
            <person name="Copeland A."/>
            <person name="Chen I.A."/>
            <person name="Ivanova N.N."/>
            <person name="Kyrpides N.C."/>
            <person name="Shapiro N."/>
            <person name="Eloe-Fadrosh E.A."/>
            <person name="Pietrasiak N."/>
        </authorList>
    </citation>
    <scope>NUCLEOTIDE SEQUENCE</scope>
    <source>
        <strain evidence="1">CPER-KK1</strain>
    </source>
</reference>
<proteinExistence type="predicted"/>
<accession>A0A951U7G2</accession>
<dbReference type="InterPro" id="IPR012296">
    <property type="entry name" value="Nuclease_put_TT1808"/>
</dbReference>
<gene>
    <name evidence="1" type="ORF">KME25_01675</name>
</gene>
<keyword evidence="1" id="KW-0540">Nuclease</keyword>
<keyword evidence="1" id="KW-0255">Endonuclease</keyword>
<evidence type="ECO:0000313" key="2">
    <source>
        <dbReference type="Proteomes" id="UP000753908"/>
    </source>
</evidence>
<dbReference type="PANTHER" id="PTHR35400">
    <property type="entry name" value="SLR1083 PROTEIN"/>
    <property type="match status" value="1"/>
</dbReference>
<name>A0A951U7G2_9CYAN</name>
<organism evidence="1 2">
    <name type="scientific">Symplocastrum torsivum CPER-KK1</name>
    <dbReference type="NCBI Taxonomy" id="450513"/>
    <lineage>
        <taxon>Bacteria</taxon>
        <taxon>Bacillati</taxon>
        <taxon>Cyanobacteriota</taxon>
        <taxon>Cyanophyceae</taxon>
        <taxon>Oscillatoriophycideae</taxon>
        <taxon>Oscillatoriales</taxon>
        <taxon>Microcoleaceae</taxon>
        <taxon>Symplocastrum</taxon>
    </lineage>
</organism>
<keyword evidence="1" id="KW-0378">Hydrolase</keyword>
<protein>
    <submittedName>
        <fullName evidence="1">Uma2 family endonuclease</fullName>
    </submittedName>
</protein>
<dbReference type="Proteomes" id="UP000753908">
    <property type="component" value="Unassembled WGS sequence"/>
</dbReference>
<reference evidence="1" key="1">
    <citation type="submission" date="2021-05" db="EMBL/GenBank/DDBJ databases">
        <authorList>
            <person name="Pietrasiak N."/>
            <person name="Ward R."/>
            <person name="Stajich J.E."/>
            <person name="Kurbessoian T."/>
        </authorList>
    </citation>
    <scope>NUCLEOTIDE SEQUENCE</scope>
    <source>
        <strain evidence="1">CPER-KK1</strain>
    </source>
</reference>
<dbReference type="PANTHER" id="PTHR35400:SF1">
    <property type="entry name" value="SLR1083 PROTEIN"/>
    <property type="match status" value="1"/>
</dbReference>
<dbReference type="AlphaFoldDB" id="A0A951U7G2"/>